<evidence type="ECO:0000256" key="5">
    <source>
        <dbReference type="RuleBase" id="RU368021"/>
    </source>
</evidence>
<dbReference type="InterPro" id="IPR024679">
    <property type="entry name" value="Ipi1_N"/>
</dbReference>
<dbReference type="SUPFAM" id="SSF48371">
    <property type="entry name" value="ARM repeat"/>
    <property type="match status" value="1"/>
</dbReference>
<keyword evidence="4 5" id="KW-0539">Nucleus</keyword>
<organism evidence="8 9">
    <name type="scientific">Puccinia triticina</name>
    <dbReference type="NCBI Taxonomy" id="208348"/>
    <lineage>
        <taxon>Eukaryota</taxon>
        <taxon>Fungi</taxon>
        <taxon>Dikarya</taxon>
        <taxon>Basidiomycota</taxon>
        <taxon>Pucciniomycotina</taxon>
        <taxon>Pucciniomycetes</taxon>
        <taxon>Pucciniales</taxon>
        <taxon>Pucciniaceae</taxon>
        <taxon>Puccinia</taxon>
    </lineage>
</organism>
<sequence>MTKDEGYLTEDVKHTVGSTVPRDSPPSSGPSSFPAHVFIFFSDIKTSACPPPRMPKSQKQKKARAADFTKAKLKLGKGKQIANNATNTSYSAKTIALPNQKIRTENTAVPTTRSNLTLDDLIVRLRHYSPNTRKEALQGLREILDAHRTIWRLNLGTIIHSCACLISDENAAVRKMLKNFFSWFIPRVELPLLKPFCSIIIFFASSALSHIFADIRVDAIYIIDILLEVAPDCIVAGWPRDKRVDLQLNGSDTQSTNLPQQPGLRLLQLYLSLLSIGSDSATPGLSSTSSNQLSGNSKLAVLKSLARFIRAATSLDNQQSSKNSMPLWIFRGAFRKERDFDTFRVLLTESEPHAQDESASTSYTIDGERYDSTNSHMFERFSEAFLEPDSFQENITNPSGLSAESSGSANQTTNRHSTPDNSLHLLRTMHPVMLSIFLDTAPAAFQAELSSNSGTLTSSSSAASVSPSLELVNCVISSLHRLWQASMAADLAIEPKDVKSLETILMKMSPYFIFGGDDIIPQGADLKHLLQNLNLMYCDLVSLLALVKPDYSNTVAIQLNRVGNYITHLLENKVISMNGSTGPMLPEAYCGIFPIIWSLLKHDLIQRDNPKAERESWASRVVEAFIDHLNGLSPNSELKFLGVNFLARLCIMDDLPGCQMACELDILTPETQEKMRQWMMGLPKLLWQLGNKNPASSHLVLSFLHRVVSRPMAFFENCLVDLPPLLVPFFSIDHPSSGRTIAGPYSRLPPSCRKLSEGICWYLLNQPAFIPPSVQLRAALKASNPAFEQNLLICSN</sequence>
<dbReference type="RefSeq" id="XP_053018393.1">
    <property type="nucleotide sequence ID" value="XM_053167148.1"/>
</dbReference>
<keyword evidence="5" id="KW-0698">rRNA processing</keyword>
<dbReference type="PANTHER" id="PTHR16056">
    <property type="entry name" value="REGULATOR OF MICROTUBULE DYNAMICS PROTEIN"/>
    <property type="match status" value="1"/>
</dbReference>
<evidence type="ECO:0000313" key="8">
    <source>
        <dbReference type="EMBL" id="WAQ82838.1"/>
    </source>
</evidence>
<evidence type="ECO:0000256" key="4">
    <source>
        <dbReference type="ARBA" id="ARBA00023242"/>
    </source>
</evidence>
<dbReference type="InterPro" id="IPR016024">
    <property type="entry name" value="ARM-type_fold"/>
</dbReference>
<evidence type="ECO:0000313" key="9">
    <source>
        <dbReference type="Proteomes" id="UP001164743"/>
    </source>
</evidence>
<keyword evidence="5" id="KW-0690">Ribosome biogenesis</keyword>
<comment type="subcellular location">
    <subcellularLocation>
        <location evidence="2 5">Nucleus</location>
    </subcellularLocation>
</comment>
<feature type="region of interest" description="Disordered" evidence="6">
    <location>
        <begin position="393"/>
        <end position="422"/>
    </location>
</feature>
<evidence type="ECO:0000256" key="1">
    <source>
        <dbReference type="ARBA" id="ARBA00002355"/>
    </source>
</evidence>
<accession>A0ABY7CC84</accession>
<name>A0ABY7CC84_9BASI</name>
<dbReference type="Proteomes" id="UP001164743">
    <property type="component" value="Chromosome 3A"/>
</dbReference>
<comment type="similarity">
    <text evidence="3 5">Belongs to the IPI1/TEX10 family.</text>
</comment>
<evidence type="ECO:0000256" key="3">
    <source>
        <dbReference type="ARBA" id="ARBA00006427"/>
    </source>
</evidence>
<gene>
    <name evidence="8" type="ORF">PtA15_3A202</name>
</gene>
<comment type="subunit">
    <text evidence="5">Component of the RIX1 complex.</text>
</comment>
<feature type="domain" description="Pre-rRNA-processing protein Ipi1 N-terminal" evidence="7">
    <location>
        <begin position="193"/>
        <end position="309"/>
    </location>
</feature>
<evidence type="ECO:0000256" key="2">
    <source>
        <dbReference type="ARBA" id="ARBA00004123"/>
    </source>
</evidence>
<feature type="compositionally biased region" description="Polar residues" evidence="6">
    <location>
        <begin position="393"/>
        <end position="421"/>
    </location>
</feature>
<feature type="compositionally biased region" description="Basic and acidic residues" evidence="6">
    <location>
        <begin position="1"/>
        <end position="14"/>
    </location>
</feature>
<dbReference type="GeneID" id="77808043"/>
<dbReference type="EMBL" id="CP110423">
    <property type="protein sequence ID" value="WAQ82838.1"/>
    <property type="molecule type" value="Genomic_DNA"/>
</dbReference>
<keyword evidence="9" id="KW-1185">Reference proteome</keyword>
<evidence type="ECO:0000256" key="6">
    <source>
        <dbReference type="SAM" id="MobiDB-lite"/>
    </source>
</evidence>
<dbReference type="PANTHER" id="PTHR16056:SF2">
    <property type="entry name" value="TESTIS-EXPRESSED PROTEIN 10"/>
    <property type="match status" value="1"/>
</dbReference>
<feature type="region of interest" description="Disordered" evidence="6">
    <location>
        <begin position="1"/>
        <end position="31"/>
    </location>
</feature>
<evidence type="ECO:0000259" key="7">
    <source>
        <dbReference type="Pfam" id="PF12333"/>
    </source>
</evidence>
<proteinExistence type="inferred from homology"/>
<protein>
    <recommendedName>
        <fullName evidence="5">Pre-rRNA-processing protein</fullName>
    </recommendedName>
</protein>
<reference evidence="8" key="1">
    <citation type="submission" date="2022-10" db="EMBL/GenBank/DDBJ databases">
        <title>Puccinia triticina Genome sequencing and assembly.</title>
        <authorList>
            <person name="Li C."/>
        </authorList>
    </citation>
    <scope>NUCLEOTIDE SEQUENCE</scope>
    <source>
        <strain evidence="8">Pt15</strain>
    </source>
</reference>
<comment type="function">
    <text evidence="1 5">Component of the RIX1 complex required for processing of ITS2 sequences from 35S pre-rRNA.</text>
</comment>
<dbReference type="Pfam" id="PF12333">
    <property type="entry name" value="Ipi1_N"/>
    <property type="match status" value="1"/>
</dbReference>